<evidence type="ECO:0000313" key="4">
    <source>
        <dbReference type="EMBL" id="CAD9536991.1"/>
    </source>
</evidence>
<dbReference type="EMBL" id="HBGW01022872">
    <property type="protein sequence ID" value="CAD9536991.1"/>
    <property type="molecule type" value="Transcribed_RNA"/>
</dbReference>
<feature type="domain" description="EF-hand" evidence="3">
    <location>
        <begin position="144"/>
        <end position="179"/>
    </location>
</feature>
<name>A0A7S2J3S8_9DINO</name>
<proteinExistence type="predicted"/>
<evidence type="ECO:0000256" key="1">
    <source>
        <dbReference type="SAM" id="MobiDB-lite"/>
    </source>
</evidence>
<dbReference type="SUPFAM" id="SSF47473">
    <property type="entry name" value="EF-hand"/>
    <property type="match status" value="1"/>
</dbReference>
<dbReference type="InterPro" id="IPR002048">
    <property type="entry name" value="EF_hand_dom"/>
</dbReference>
<sequence>MLPARPPLQGPPVSPATPPPQAPARPPTARGGAYDSMPYDCAADAWHGLDSEETAGHQSRFRLWGSYDWAADQRAWCCQNNGVGCERMRIYHCGSSHLAHMDASEHIWCCVHQESGAQGINDCGEIKAEAQSMRKVWAALLSQYSARDLRVKLAASDVDHDWKLSRDEFATFLLQCGVKMGSDAAQIVFAILDFAGAGFVLREEVVQKVPLSAVSHAVPDLEVKYDDRLRRQVGGVIVWFVALSSGVAAFVAMAATARSCSRSGAQRRGEASPMAIVPSEGGLRELRMVCPASKWRRTTARRLAHYEALRDTLEPLDASGAE</sequence>
<organism evidence="4">
    <name type="scientific">Zooxanthella nutricula</name>
    <dbReference type="NCBI Taxonomy" id="1333877"/>
    <lineage>
        <taxon>Eukaryota</taxon>
        <taxon>Sar</taxon>
        <taxon>Alveolata</taxon>
        <taxon>Dinophyceae</taxon>
        <taxon>Peridiniales</taxon>
        <taxon>Peridiniales incertae sedis</taxon>
        <taxon>Zooxanthella</taxon>
    </lineage>
</organism>
<gene>
    <name evidence="4" type="ORF">BRAN1462_LOCUS14496</name>
</gene>
<protein>
    <recommendedName>
        <fullName evidence="3">EF-hand domain-containing protein</fullName>
    </recommendedName>
</protein>
<keyword evidence="2" id="KW-0812">Transmembrane</keyword>
<evidence type="ECO:0000259" key="3">
    <source>
        <dbReference type="PROSITE" id="PS50222"/>
    </source>
</evidence>
<keyword evidence="2" id="KW-0472">Membrane</keyword>
<dbReference type="Gene3D" id="1.10.238.10">
    <property type="entry name" value="EF-hand"/>
    <property type="match status" value="1"/>
</dbReference>
<feature type="compositionally biased region" description="Pro residues" evidence="1">
    <location>
        <begin position="1"/>
        <end position="26"/>
    </location>
</feature>
<dbReference type="AlphaFoldDB" id="A0A7S2J3S8"/>
<evidence type="ECO:0000256" key="2">
    <source>
        <dbReference type="SAM" id="Phobius"/>
    </source>
</evidence>
<feature type="region of interest" description="Disordered" evidence="1">
    <location>
        <begin position="1"/>
        <end position="30"/>
    </location>
</feature>
<accession>A0A7S2J3S8</accession>
<dbReference type="PROSITE" id="PS50222">
    <property type="entry name" value="EF_HAND_2"/>
    <property type="match status" value="1"/>
</dbReference>
<feature type="transmembrane region" description="Helical" evidence="2">
    <location>
        <begin position="236"/>
        <end position="257"/>
    </location>
</feature>
<dbReference type="InterPro" id="IPR011992">
    <property type="entry name" value="EF-hand-dom_pair"/>
</dbReference>
<reference evidence="4" key="1">
    <citation type="submission" date="2021-01" db="EMBL/GenBank/DDBJ databases">
        <authorList>
            <person name="Corre E."/>
            <person name="Pelletier E."/>
            <person name="Niang G."/>
            <person name="Scheremetjew M."/>
            <person name="Finn R."/>
            <person name="Kale V."/>
            <person name="Holt S."/>
            <person name="Cochrane G."/>
            <person name="Meng A."/>
            <person name="Brown T."/>
            <person name="Cohen L."/>
        </authorList>
    </citation>
    <scope>NUCLEOTIDE SEQUENCE</scope>
    <source>
        <strain evidence="4">RCC3387</strain>
    </source>
</reference>
<dbReference type="GO" id="GO:0005509">
    <property type="term" value="F:calcium ion binding"/>
    <property type="evidence" value="ECO:0007669"/>
    <property type="project" value="InterPro"/>
</dbReference>
<keyword evidence="2" id="KW-1133">Transmembrane helix</keyword>